<keyword evidence="6" id="KW-0539">Nucleus</keyword>
<dbReference type="OrthoDB" id="2505440at2759"/>
<proteinExistence type="inferred from homology"/>
<dbReference type="EMBL" id="HE797020">
    <property type="protein sequence ID" value="CCM01157.1"/>
    <property type="molecule type" value="Genomic_DNA"/>
</dbReference>
<sequence>MVKRKGQDFSDDEEETEFSPSDSKSKHPVKQAKATKSQQSKQPKKKENFVPVDGEEGSLPQPKKRRTSISKARDPPQAKETLAESEEEADGITLNVKNNDEGDKYLDLGKKRRATVRSVFLDIREYYGPEGDEKPGKKGVTLSQEQWNKLKQSSEVIDILFKKAKK</sequence>
<evidence type="ECO:0000313" key="10">
    <source>
        <dbReference type="Proteomes" id="UP000006352"/>
    </source>
</evidence>
<dbReference type="GO" id="GO:0003677">
    <property type="term" value="F:DNA binding"/>
    <property type="evidence" value="ECO:0007669"/>
    <property type="project" value="UniProtKB-KW"/>
</dbReference>
<dbReference type="GO" id="GO:0060261">
    <property type="term" value="P:positive regulation of transcription initiation by RNA polymerase II"/>
    <property type="evidence" value="ECO:0007669"/>
    <property type="project" value="InterPro"/>
</dbReference>
<keyword evidence="10" id="KW-1185">Reference proteome</keyword>
<dbReference type="GO" id="GO:0005634">
    <property type="term" value="C:nucleus"/>
    <property type="evidence" value="ECO:0007669"/>
    <property type="project" value="UniProtKB-SubCell"/>
</dbReference>
<dbReference type="InParanoid" id="J4HVV2"/>
<dbReference type="PANTHER" id="PTHR13215">
    <property type="entry name" value="RNA POLYMERASE II TRANSCRIPTIONAL COACTIVATOR"/>
    <property type="match status" value="1"/>
</dbReference>
<evidence type="ECO:0000256" key="5">
    <source>
        <dbReference type="ARBA" id="ARBA00023163"/>
    </source>
</evidence>
<dbReference type="HOGENOM" id="CLU_104273_1_0_1"/>
<keyword evidence="5" id="KW-0804">Transcription</keyword>
<evidence type="ECO:0000256" key="2">
    <source>
        <dbReference type="ARBA" id="ARBA00009001"/>
    </source>
</evidence>
<evidence type="ECO:0000256" key="1">
    <source>
        <dbReference type="ARBA" id="ARBA00004123"/>
    </source>
</evidence>
<name>J4HVV2_9APHY</name>
<evidence type="ECO:0000259" key="8">
    <source>
        <dbReference type="Pfam" id="PF02229"/>
    </source>
</evidence>
<dbReference type="AlphaFoldDB" id="J4HVV2"/>
<feature type="domain" description="Transcriptional coactivator p15 (PC4) C-terminal" evidence="8">
    <location>
        <begin position="107"/>
        <end position="152"/>
    </location>
</feature>
<comment type="similarity">
    <text evidence="2">Belongs to the transcriptional coactivator PC4 family.</text>
</comment>
<dbReference type="Gene3D" id="2.30.31.10">
    <property type="entry name" value="Transcriptional Coactivator Pc4, Chain A"/>
    <property type="match status" value="1"/>
</dbReference>
<dbReference type="SUPFAM" id="SSF54447">
    <property type="entry name" value="ssDNA-binding transcriptional regulator domain"/>
    <property type="match status" value="1"/>
</dbReference>
<evidence type="ECO:0000256" key="4">
    <source>
        <dbReference type="ARBA" id="ARBA00023125"/>
    </source>
</evidence>
<organism evidence="9 10">
    <name type="scientific">Fibroporia radiculosa</name>
    <dbReference type="NCBI Taxonomy" id="599839"/>
    <lineage>
        <taxon>Eukaryota</taxon>
        <taxon>Fungi</taxon>
        <taxon>Dikarya</taxon>
        <taxon>Basidiomycota</taxon>
        <taxon>Agaricomycotina</taxon>
        <taxon>Agaricomycetes</taxon>
        <taxon>Polyporales</taxon>
        <taxon>Fibroporiaceae</taxon>
        <taxon>Fibroporia</taxon>
    </lineage>
</organism>
<dbReference type="GeneID" id="24096068"/>
<dbReference type="STRING" id="599839.J4HVV2"/>
<accession>J4HVV2</accession>
<dbReference type="RefSeq" id="XP_012180440.1">
    <property type="nucleotide sequence ID" value="XM_012325050.1"/>
</dbReference>
<dbReference type="Pfam" id="PF02229">
    <property type="entry name" value="PC4"/>
    <property type="match status" value="1"/>
</dbReference>
<gene>
    <name evidence="9" type="ORF">FIBRA_03205</name>
</gene>
<dbReference type="InterPro" id="IPR045125">
    <property type="entry name" value="Sub1/Tcp4-like"/>
</dbReference>
<feature type="compositionally biased region" description="Low complexity" evidence="7">
    <location>
        <begin position="31"/>
        <end position="41"/>
    </location>
</feature>
<keyword evidence="3" id="KW-0805">Transcription regulation</keyword>
<protein>
    <recommendedName>
        <fullName evidence="8">Transcriptional coactivator p15 (PC4) C-terminal domain-containing protein</fullName>
    </recommendedName>
</protein>
<dbReference type="InterPro" id="IPR003173">
    <property type="entry name" value="PC4_C"/>
</dbReference>
<evidence type="ECO:0000256" key="3">
    <source>
        <dbReference type="ARBA" id="ARBA00023015"/>
    </source>
</evidence>
<keyword evidence="4" id="KW-0238">DNA-binding</keyword>
<evidence type="ECO:0000313" key="9">
    <source>
        <dbReference type="EMBL" id="CCM01157.1"/>
    </source>
</evidence>
<dbReference type="GO" id="GO:0003713">
    <property type="term" value="F:transcription coactivator activity"/>
    <property type="evidence" value="ECO:0007669"/>
    <property type="project" value="InterPro"/>
</dbReference>
<evidence type="ECO:0000256" key="6">
    <source>
        <dbReference type="ARBA" id="ARBA00023242"/>
    </source>
</evidence>
<feature type="region of interest" description="Disordered" evidence="7">
    <location>
        <begin position="1"/>
        <end position="103"/>
    </location>
</feature>
<reference evidence="9 10" key="1">
    <citation type="journal article" date="2012" name="Appl. Environ. Microbiol.">
        <title>Short-read sequencing for genomic analysis of the brown rot fungus Fibroporia radiculosa.</title>
        <authorList>
            <person name="Tang J.D."/>
            <person name="Perkins A.D."/>
            <person name="Sonstegard T.S."/>
            <person name="Schroeder S.G."/>
            <person name="Burgess S.C."/>
            <person name="Diehl S.V."/>
        </authorList>
    </citation>
    <scope>NUCLEOTIDE SEQUENCE [LARGE SCALE GENOMIC DNA]</scope>
    <source>
        <strain evidence="9 10">TFFH 294</strain>
    </source>
</reference>
<evidence type="ECO:0000256" key="7">
    <source>
        <dbReference type="SAM" id="MobiDB-lite"/>
    </source>
</evidence>
<dbReference type="Proteomes" id="UP000006352">
    <property type="component" value="Unassembled WGS sequence"/>
</dbReference>
<dbReference type="InterPro" id="IPR009044">
    <property type="entry name" value="ssDNA-bd_transcriptional_reg"/>
</dbReference>
<comment type="subcellular location">
    <subcellularLocation>
        <location evidence="1">Nucleus</location>
    </subcellularLocation>
</comment>